<comment type="caution">
    <text evidence="2">The sequence shown here is derived from an EMBL/GenBank/DDBJ whole genome shotgun (WGS) entry which is preliminary data.</text>
</comment>
<accession>A0AAN7M9W5</accession>
<sequence>MLKENVSYLLTSLPESPKWSPDNRIRVSPKCSVDERTPPPPSMCEEKPHLPTNHGDVPPTVSPYLPPGDLPDQGTASGERRRGRAVSGTAYPHCGRSRRTPLQCGLVNRRSSVPSIFINDWVFSLQGFLECFLEHFVCHGKGLILLTYGLGLGKNMQDWFIGKETVCYEDSHLLDVCLAIVLG</sequence>
<proteinExistence type="predicted"/>
<keyword evidence="3" id="KW-1185">Reference proteome</keyword>
<name>A0AAN7M9W5_TRANT</name>
<dbReference type="AlphaFoldDB" id="A0AAN7M9W5"/>
<evidence type="ECO:0000256" key="1">
    <source>
        <dbReference type="SAM" id="MobiDB-lite"/>
    </source>
</evidence>
<organism evidence="2 3">
    <name type="scientific">Trapa natans</name>
    <name type="common">Water chestnut</name>
    <dbReference type="NCBI Taxonomy" id="22666"/>
    <lineage>
        <taxon>Eukaryota</taxon>
        <taxon>Viridiplantae</taxon>
        <taxon>Streptophyta</taxon>
        <taxon>Embryophyta</taxon>
        <taxon>Tracheophyta</taxon>
        <taxon>Spermatophyta</taxon>
        <taxon>Magnoliopsida</taxon>
        <taxon>eudicotyledons</taxon>
        <taxon>Gunneridae</taxon>
        <taxon>Pentapetalae</taxon>
        <taxon>rosids</taxon>
        <taxon>malvids</taxon>
        <taxon>Myrtales</taxon>
        <taxon>Lythraceae</taxon>
        <taxon>Trapa</taxon>
    </lineage>
</organism>
<dbReference type="EMBL" id="JAXQNO010000003">
    <property type="protein sequence ID" value="KAK4801654.1"/>
    <property type="molecule type" value="Genomic_DNA"/>
</dbReference>
<gene>
    <name evidence="2" type="ORF">SAY86_022141</name>
</gene>
<evidence type="ECO:0000313" key="2">
    <source>
        <dbReference type="EMBL" id="KAK4801654.1"/>
    </source>
</evidence>
<protein>
    <submittedName>
        <fullName evidence="2">Uncharacterized protein</fullName>
    </submittedName>
</protein>
<dbReference type="Proteomes" id="UP001346149">
    <property type="component" value="Unassembled WGS sequence"/>
</dbReference>
<feature type="compositionally biased region" description="Pro residues" evidence="1">
    <location>
        <begin position="60"/>
        <end position="69"/>
    </location>
</feature>
<evidence type="ECO:0000313" key="3">
    <source>
        <dbReference type="Proteomes" id="UP001346149"/>
    </source>
</evidence>
<feature type="region of interest" description="Disordered" evidence="1">
    <location>
        <begin position="12"/>
        <end position="90"/>
    </location>
</feature>
<reference evidence="2 3" key="1">
    <citation type="journal article" date="2023" name="Hortic Res">
        <title>Pangenome of water caltrop reveals structural variations and asymmetric subgenome divergence after allopolyploidization.</title>
        <authorList>
            <person name="Zhang X."/>
            <person name="Chen Y."/>
            <person name="Wang L."/>
            <person name="Yuan Y."/>
            <person name="Fang M."/>
            <person name="Shi L."/>
            <person name="Lu R."/>
            <person name="Comes H.P."/>
            <person name="Ma Y."/>
            <person name="Chen Y."/>
            <person name="Huang G."/>
            <person name="Zhou Y."/>
            <person name="Zheng Z."/>
            <person name="Qiu Y."/>
        </authorList>
    </citation>
    <scope>NUCLEOTIDE SEQUENCE [LARGE SCALE GENOMIC DNA]</scope>
    <source>
        <strain evidence="2">F231</strain>
    </source>
</reference>